<accession>A0A6D2HSU2</accession>
<keyword evidence="9" id="KW-1185">Reference proteome</keyword>
<dbReference type="PANTHER" id="PTHR45631">
    <property type="entry name" value="OS07G0107800 PROTEIN-RELATED"/>
    <property type="match status" value="1"/>
</dbReference>
<dbReference type="Pfam" id="PF12819">
    <property type="entry name" value="Malectin_like"/>
    <property type="match status" value="1"/>
</dbReference>
<dbReference type="GO" id="GO:0016020">
    <property type="term" value="C:membrane"/>
    <property type="evidence" value="ECO:0007669"/>
    <property type="project" value="UniProtKB-SubCell"/>
</dbReference>
<evidence type="ECO:0000256" key="2">
    <source>
        <dbReference type="ARBA" id="ARBA00022692"/>
    </source>
</evidence>
<keyword evidence="2" id="KW-0812">Transmembrane</keyword>
<keyword evidence="3" id="KW-0732">Signal</keyword>
<dbReference type="SUPFAM" id="SSF53098">
    <property type="entry name" value="Ribonuclease H-like"/>
    <property type="match status" value="1"/>
</dbReference>
<reference evidence="8" key="1">
    <citation type="submission" date="2020-01" db="EMBL/GenBank/DDBJ databases">
        <authorList>
            <person name="Mishra B."/>
        </authorList>
    </citation>
    <scope>NUCLEOTIDE SEQUENCE [LARGE SCALE GENOMIC DNA]</scope>
</reference>
<dbReference type="OrthoDB" id="2017114at2759"/>
<comment type="subcellular location">
    <subcellularLocation>
        <location evidence="1">Membrane</location>
        <topology evidence="1">Single-pass membrane protein</topology>
    </subcellularLocation>
</comment>
<feature type="domain" description="Malectin-like" evidence="6">
    <location>
        <begin position="51"/>
        <end position="222"/>
    </location>
</feature>
<evidence type="ECO:0000259" key="6">
    <source>
        <dbReference type="Pfam" id="PF12819"/>
    </source>
</evidence>
<dbReference type="InterPro" id="IPR012337">
    <property type="entry name" value="RNaseH-like_sf"/>
</dbReference>
<dbReference type="CDD" id="cd06222">
    <property type="entry name" value="RNase_H_like"/>
    <property type="match status" value="1"/>
</dbReference>
<keyword evidence="5" id="KW-0472">Membrane</keyword>
<name>A0A6D2HSU2_9BRAS</name>
<dbReference type="InterPro" id="IPR024788">
    <property type="entry name" value="Malectin-like_Carb-bd_dom"/>
</dbReference>
<organism evidence="8 9">
    <name type="scientific">Microthlaspi erraticum</name>
    <dbReference type="NCBI Taxonomy" id="1685480"/>
    <lineage>
        <taxon>Eukaryota</taxon>
        <taxon>Viridiplantae</taxon>
        <taxon>Streptophyta</taxon>
        <taxon>Embryophyta</taxon>
        <taxon>Tracheophyta</taxon>
        <taxon>Spermatophyta</taxon>
        <taxon>Magnoliopsida</taxon>
        <taxon>eudicotyledons</taxon>
        <taxon>Gunneridae</taxon>
        <taxon>Pentapetalae</taxon>
        <taxon>rosids</taxon>
        <taxon>malvids</taxon>
        <taxon>Brassicales</taxon>
        <taxon>Brassicaceae</taxon>
        <taxon>Coluteocarpeae</taxon>
        <taxon>Microthlaspi</taxon>
    </lineage>
</organism>
<evidence type="ECO:0000256" key="1">
    <source>
        <dbReference type="ARBA" id="ARBA00004167"/>
    </source>
</evidence>
<dbReference type="PANTHER" id="PTHR45631:SF124">
    <property type="entry name" value="LEUCINE-RICH REPEAT PROTEIN KINASE FAMILY PROTEIN"/>
    <property type="match status" value="1"/>
</dbReference>
<keyword evidence="4" id="KW-1133">Transmembrane helix</keyword>
<proteinExistence type="predicted"/>
<gene>
    <name evidence="8" type="ORF">MERR_LOCUS4899</name>
</gene>
<evidence type="ECO:0000313" key="9">
    <source>
        <dbReference type="Proteomes" id="UP000467841"/>
    </source>
</evidence>
<dbReference type="AlphaFoldDB" id="A0A6D2HSU2"/>
<dbReference type="Proteomes" id="UP000467841">
    <property type="component" value="Unassembled WGS sequence"/>
</dbReference>
<dbReference type="Gene3D" id="3.30.420.10">
    <property type="entry name" value="Ribonuclease H-like superfamily/Ribonuclease H"/>
    <property type="match status" value="1"/>
</dbReference>
<protein>
    <recommendedName>
        <fullName evidence="10">RNase H type-1 domain-containing protein</fullName>
    </recommendedName>
</protein>
<evidence type="ECO:0008006" key="10">
    <source>
        <dbReference type="Google" id="ProtNLM"/>
    </source>
</evidence>
<dbReference type="EMBL" id="CACVBM020000333">
    <property type="protein sequence ID" value="CAA7017664.1"/>
    <property type="molecule type" value="Genomic_DNA"/>
</dbReference>
<sequence>MYLKPLYINSVPDFQGNWKARDNMKSHLSLALIGAFAIIVGAQTQEGFISLDCGLPIGESPYNDPYNGLTFTSDSNFIQTGESGKFEKDFNKGFSRQYLTMRYFPEGKRNCYSLDVKSGTNYDILVSFGYGNYDGLNLYPNFDIYLGPNKWTRIDLEVKPNGIREEIIHKAKSNSLDICLVKTGTTVPLISAIEIRPMRNDTYVTHSGSLRLSHREYYSRFGEQIRDTNISGSGWIFIDYTGTEVLRGQAAERFVSSPLLAEALAIRYTLNHTLEDGISNILVNSDALDLIRAIITQEKIKEIYGLLFDIQTLASLFSLFSFRYISRSENVVADSIAKIAKSRLVDSITMRNPLL</sequence>
<dbReference type="InterPro" id="IPR036397">
    <property type="entry name" value="RNaseH_sf"/>
</dbReference>
<evidence type="ECO:0000256" key="5">
    <source>
        <dbReference type="ARBA" id="ARBA00023136"/>
    </source>
</evidence>
<dbReference type="GO" id="GO:0003676">
    <property type="term" value="F:nucleic acid binding"/>
    <property type="evidence" value="ECO:0007669"/>
    <property type="project" value="InterPro"/>
</dbReference>
<evidence type="ECO:0000259" key="7">
    <source>
        <dbReference type="Pfam" id="PF13456"/>
    </source>
</evidence>
<evidence type="ECO:0000256" key="3">
    <source>
        <dbReference type="ARBA" id="ARBA00022729"/>
    </source>
</evidence>
<comment type="caution">
    <text evidence="8">The sequence shown here is derived from an EMBL/GenBank/DDBJ whole genome shotgun (WGS) entry which is preliminary data.</text>
</comment>
<evidence type="ECO:0000313" key="8">
    <source>
        <dbReference type="EMBL" id="CAA7017664.1"/>
    </source>
</evidence>
<dbReference type="Pfam" id="PF13456">
    <property type="entry name" value="RVT_3"/>
    <property type="match status" value="1"/>
</dbReference>
<dbReference type="InterPro" id="IPR044730">
    <property type="entry name" value="RNase_H-like_dom_plant"/>
</dbReference>
<evidence type="ECO:0000256" key="4">
    <source>
        <dbReference type="ARBA" id="ARBA00022989"/>
    </source>
</evidence>
<dbReference type="GO" id="GO:0004523">
    <property type="term" value="F:RNA-DNA hybrid ribonuclease activity"/>
    <property type="evidence" value="ECO:0007669"/>
    <property type="project" value="InterPro"/>
</dbReference>
<feature type="domain" description="RNase H type-1" evidence="7">
    <location>
        <begin position="227"/>
        <end position="339"/>
    </location>
</feature>
<dbReference type="InterPro" id="IPR002156">
    <property type="entry name" value="RNaseH_domain"/>
</dbReference>